<evidence type="ECO:0000259" key="2">
    <source>
        <dbReference type="Pfam" id="PF13966"/>
    </source>
</evidence>
<feature type="domain" description="Reverse transcriptase zinc-binding" evidence="2">
    <location>
        <begin position="1598"/>
        <end position="1652"/>
    </location>
</feature>
<evidence type="ECO:0000259" key="3">
    <source>
        <dbReference type="Pfam" id="PF14111"/>
    </source>
</evidence>
<dbReference type="Gene3D" id="3.60.10.10">
    <property type="entry name" value="Endonuclease/exonuclease/phosphatase"/>
    <property type="match status" value="1"/>
</dbReference>
<reference evidence="4" key="1">
    <citation type="journal article" date="2022" name="Int. J. Mol. Sci.">
        <title>Draft Genome of Tanacetum Coccineum: Genomic Comparison of Closely Related Tanacetum-Family Plants.</title>
        <authorList>
            <person name="Yamashiro T."/>
            <person name="Shiraishi A."/>
            <person name="Nakayama K."/>
            <person name="Satake H."/>
        </authorList>
    </citation>
    <scope>NUCLEOTIDE SEQUENCE</scope>
</reference>
<dbReference type="PANTHER" id="PTHR33116">
    <property type="entry name" value="REVERSE TRANSCRIPTASE ZINC-BINDING DOMAIN-CONTAINING PROTEIN-RELATED-RELATED"/>
    <property type="match status" value="1"/>
</dbReference>
<evidence type="ECO:0000313" key="5">
    <source>
        <dbReference type="Proteomes" id="UP001151760"/>
    </source>
</evidence>
<protein>
    <recommendedName>
        <fullName evidence="6">Reverse transcriptase domain-containing protein</fullName>
    </recommendedName>
</protein>
<evidence type="ECO:0000313" key="4">
    <source>
        <dbReference type="EMBL" id="GJS81510.1"/>
    </source>
</evidence>
<feature type="domain" description="Reverse transcriptase" evidence="1">
    <location>
        <begin position="968"/>
        <end position="1103"/>
    </location>
</feature>
<dbReference type="SUPFAM" id="SSF56672">
    <property type="entry name" value="DNA/RNA polymerases"/>
    <property type="match status" value="1"/>
</dbReference>
<accession>A0ABQ4YUQ5</accession>
<reference evidence="4" key="2">
    <citation type="submission" date="2022-01" db="EMBL/GenBank/DDBJ databases">
        <authorList>
            <person name="Yamashiro T."/>
            <person name="Shiraishi A."/>
            <person name="Satake H."/>
            <person name="Nakayama K."/>
        </authorList>
    </citation>
    <scope>NUCLEOTIDE SEQUENCE</scope>
</reference>
<dbReference type="SUPFAM" id="SSF56219">
    <property type="entry name" value="DNase I-like"/>
    <property type="match status" value="1"/>
</dbReference>
<name>A0ABQ4YUQ5_9ASTR</name>
<dbReference type="PANTHER" id="PTHR33116:SF76">
    <property type="entry name" value="DUF4283 DOMAIN-CONTAINING PROTEIN"/>
    <property type="match status" value="1"/>
</dbReference>
<dbReference type="CDD" id="cd01650">
    <property type="entry name" value="RT_nLTR_like"/>
    <property type="match status" value="1"/>
</dbReference>
<dbReference type="InterPro" id="IPR025558">
    <property type="entry name" value="DUF4283"/>
</dbReference>
<proteinExistence type="predicted"/>
<dbReference type="InterPro" id="IPR000477">
    <property type="entry name" value="RT_dom"/>
</dbReference>
<keyword evidence="5" id="KW-1185">Reference proteome</keyword>
<dbReference type="Pfam" id="PF13966">
    <property type="entry name" value="zf-RVT"/>
    <property type="match status" value="2"/>
</dbReference>
<dbReference type="Pfam" id="PF14111">
    <property type="entry name" value="DUF4283"/>
    <property type="match status" value="1"/>
</dbReference>
<organism evidence="4 5">
    <name type="scientific">Tanacetum coccineum</name>
    <dbReference type="NCBI Taxonomy" id="301880"/>
    <lineage>
        <taxon>Eukaryota</taxon>
        <taxon>Viridiplantae</taxon>
        <taxon>Streptophyta</taxon>
        <taxon>Embryophyta</taxon>
        <taxon>Tracheophyta</taxon>
        <taxon>Spermatophyta</taxon>
        <taxon>Magnoliopsida</taxon>
        <taxon>eudicotyledons</taxon>
        <taxon>Gunneridae</taxon>
        <taxon>Pentapetalae</taxon>
        <taxon>asterids</taxon>
        <taxon>campanulids</taxon>
        <taxon>Asterales</taxon>
        <taxon>Asteraceae</taxon>
        <taxon>Asteroideae</taxon>
        <taxon>Anthemideae</taxon>
        <taxon>Anthemidinae</taxon>
        <taxon>Tanacetum</taxon>
    </lineage>
</organism>
<gene>
    <name evidence="4" type="ORF">Tco_0748051</name>
</gene>
<evidence type="ECO:0000259" key="1">
    <source>
        <dbReference type="Pfam" id="PF00078"/>
    </source>
</evidence>
<dbReference type="Proteomes" id="UP001151760">
    <property type="component" value="Unassembled WGS sequence"/>
</dbReference>
<feature type="domain" description="Reverse transcriptase zinc-binding" evidence="2">
    <location>
        <begin position="1400"/>
        <end position="1455"/>
    </location>
</feature>
<comment type="caution">
    <text evidence="4">The sequence shown here is derived from an EMBL/GenBank/DDBJ whole genome shotgun (WGS) entry which is preliminary data.</text>
</comment>
<sequence>MEPGGSISNNLVDKIRNIDGKIIKEGKLRSAMRGVVKVGSYVESLDGSLHAKDSGLPPNKTMPPINEDASEIFGEPAAYVNVVEDNMVNQDTTTKSTAFTFSFANILNRNSNPNKKIVKLQELRNPERVEGAAVAIPMEAVEEVSSRFSNTLYGYFIGKRLAFPLVENYVKNTWAKFGLKRTQLHEDFFMFQFNTKEGMESVMESGPWLVRGVPLILNIWNQNSELKKDAIKSAPLWVKLHHVPIVAYSEIGLSLITTQLGKPIMLDSYTSNMCLSSWGRNTYARALVEFSMEEELKDSIVIAIPLINEKGHTLAKIDVEYEWNPPRCNTCKVFDHVNDKCPKNPKVDVPSKAVNDGFTVVTKRKSKPNQKNKQVEGVRLSKPALNLQYQRVDKAESSKNNDKVNNETINLTTNAPVQKKVNSNAIPTQNSFGALTDDEDKGDKTTTILNEDSDCEEVDEEMVFDDRNGQMFTTKGASTPVNKVISENNLSIFAILESHVADSNLHKLCSLVFRHWDWSSNGAWCRKGTRIILGWNHNDVDVMILTQDEQAVHTRIWLKREKKEMFCSFIYAHNKYIQRRSLWNALGHHKNYVRNRPWCLLGDFNATLFLEESTAGSSRIDIAMREFKECVDDIEVVDVTNSGLQYTWNQKPRGNDGILKKLDRIMANMAFISEFVGVHAVFKPYRNSDHSPSILSVPMAVQGKPKPFKFYNIITKHERFREIVQGTWCNEVSGFFMFCIVKKLKSMKKRLRKLLFEKGNMHANVDRLRVELDQIQTLLEKDPFNYILCEKEATCVVAFNQAILEEERFLKQKAKIHWLKEGDSNSAYFHKAVKSRVSRSRIDVVTNGDGVLFENENVPSAFVDHYEAFLGQAADNDGFNDANLFKNCLEEQEALFMVRSISDREVKEALFSMGDDKSPGPDGYTAAFFKEAWDIVGDEVTKAIREFFTNGKLLKELNHTIIALIPKVKSPSRVNDYRPISCCNVLFKCISKIIANRIKQSLKILISPNQSAFIPGRSISDNILLTQELMHNYHLDRGTPRCAFKVDIQKAYDTVDWVFFLKGFGFHDRMVSWIMECVTTTSYSISINGILHGYFQRKRGLRQDVQSARIIKDSLDEFKHASGLTPSLPKSTAYFCNVLNHVKLSILNVLPFEEGRLPFAKWVQDWKNKSLSIAGRLQLIRSVVGSMHIFWASVFVIPTRVLLDIEQIMRNFLWCPGTSSKGKAKVAWEVVCLPKNEGGLGVRRLDHFNSALMVSHIWKLLSLKESLWVKWIHAYKLKGRSFWEVPLRGNMSWGWRKILQLRPIIREFIWHKIGNGTSTSLWFDTWCQAGPLAKHVSSRDIFSSSLNPKSRVSDIINEGIWEWPHELLDKYPVLNTCFVQISNERDRLEWRLSDGTVKNFSVSQVWSSIRPRDVKVAWYDMVWFAANIPRHAFNLWLIIKHKLKTQDRVYVWDVSNTLGSTSKRRSSHIVIAKLVVVASAYFIWQERNWRLFKKMKRIVNQVIECIKSVVRLKLLSCSFKRSSRGGTVMLGFDLLVLVELFNPVEVNLDGQMCARLKIWPLDWLSRFPFLAQLHVLVLLDDMDDVILWWDRDGVLRPFTVACVWDTIQSRADMVNWYNVVWFSHCIPRHAIHIWLVIQQKLKTQDRLRQWDVWSKTLVLSLGSLLLLLLTTFGWKGMVDCSRRILSTPGQIVDVIFSTVRLKLVTFKFKKMSTKSRLLLDQWKIPSYCIVHDGSTRMLA</sequence>
<dbReference type="InterPro" id="IPR043502">
    <property type="entry name" value="DNA/RNA_pol_sf"/>
</dbReference>
<dbReference type="EMBL" id="BQNB010010753">
    <property type="protein sequence ID" value="GJS81510.1"/>
    <property type="molecule type" value="Genomic_DNA"/>
</dbReference>
<dbReference type="Pfam" id="PF00078">
    <property type="entry name" value="RVT_1"/>
    <property type="match status" value="1"/>
</dbReference>
<dbReference type="InterPro" id="IPR036691">
    <property type="entry name" value="Endo/exonu/phosph_ase_sf"/>
</dbReference>
<feature type="domain" description="DUF4283" evidence="3">
    <location>
        <begin position="146"/>
        <end position="225"/>
    </location>
</feature>
<evidence type="ECO:0008006" key="6">
    <source>
        <dbReference type="Google" id="ProtNLM"/>
    </source>
</evidence>
<dbReference type="InterPro" id="IPR026960">
    <property type="entry name" value="RVT-Znf"/>
</dbReference>